<gene>
    <name evidence="3" type="ORF">RI129_001379</name>
</gene>
<comment type="caution">
    <text evidence="3">The sequence shown here is derived from an EMBL/GenBank/DDBJ whole genome shotgun (WGS) entry which is preliminary data.</text>
</comment>
<evidence type="ECO:0008006" key="5">
    <source>
        <dbReference type="Google" id="ProtNLM"/>
    </source>
</evidence>
<protein>
    <recommendedName>
        <fullName evidence="5">Transmembrane protein</fullName>
    </recommendedName>
</protein>
<evidence type="ECO:0000313" key="4">
    <source>
        <dbReference type="Proteomes" id="UP001329430"/>
    </source>
</evidence>
<keyword evidence="4" id="KW-1185">Reference proteome</keyword>
<reference evidence="3 4" key="1">
    <citation type="journal article" date="2024" name="Insects">
        <title>An Improved Chromosome-Level Genome Assembly of the Firefly Pyrocoelia pectoralis.</title>
        <authorList>
            <person name="Fu X."/>
            <person name="Meyer-Rochow V.B."/>
            <person name="Ballantyne L."/>
            <person name="Zhu X."/>
        </authorList>
    </citation>
    <scope>NUCLEOTIDE SEQUENCE [LARGE SCALE GENOMIC DNA]</scope>
    <source>
        <strain evidence="3">XCY_ONT2</strain>
    </source>
</reference>
<organism evidence="3 4">
    <name type="scientific">Pyrocoelia pectoralis</name>
    <dbReference type="NCBI Taxonomy" id="417401"/>
    <lineage>
        <taxon>Eukaryota</taxon>
        <taxon>Metazoa</taxon>
        <taxon>Ecdysozoa</taxon>
        <taxon>Arthropoda</taxon>
        <taxon>Hexapoda</taxon>
        <taxon>Insecta</taxon>
        <taxon>Pterygota</taxon>
        <taxon>Neoptera</taxon>
        <taxon>Endopterygota</taxon>
        <taxon>Coleoptera</taxon>
        <taxon>Polyphaga</taxon>
        <taxon>Elateriformia</taxon>
        <taxon>Elateroidea</taxon>
        <taxon>Lampyridae</taxon>
        <taxon>Lampyrinae</taxon>
        <taxon>Pyrocoelia</taxon>
    </lineage>
</organism>
<keyword evidence="2" id="KW-0472">Membrane</keyword>
<name>A0AAN7VJJ0_9COLE</name>
<feature type="transmembrane region" description="Helical" evidence="2">
    <location>
        <begin position="20"/>
        <end position="41"/>
    </location>
</feature>
<evidence type="ECO:0000256" key="1">
    <source>
        <dbReference type="SAM" id="MobiDB-lite"/>
    </source>
</evidence>
<evidence type="ECO:0000313" key="3">
    <source>
        <dbReference type="EMBL" id="KAK5650350.1"/>
    </source>
</evidence>
<evidence type="ECO:0000256" key="2">
    <source>
        <dbReference type="SAM" id="Phobius"/>
    </source>
</evidence>
<dbReference type="Proteomes" id="UP001329430">
    <property type="component" value="Chromosome 1"/>
</dbReference>
<sequence length="107" mass="12504">METINMVAPITVYEHIEKILYAIPILLAIHFFCYAFIIAACSTSNVEFFQNLINMEKEEDVIVVEQRKQYVIAKWEEKDKPKDEEEDDDSTWDKCDDYTTNCSSTPP</sequence>
<dbReference type="AlphaFoldDB" id="A0AAN7VJJ0"/>
<feature type="region of interest" description="Disordered" evidence="1">
    <location>
        <begin position="78"/>
        <end position="107"/>
    </location>
</feature>
<dbReference type="EMBL" id="JAVRBK010000001">
    <property type="protein sequence ID" value="KAK5650350.1"/>
    <property type="molecule type" value="Genomic_DNA"/>
</dbReference>
<accession>A0AAN7VJJ0</accession>
<keyword evidence="2" id="KW-0812">Transmembrane</keyword>
<feature type="compositionally biased region" description="Polar residues" evidence="1">
    <location>
        <begin position="98"/>
        <end position="107"/>
    </location>
</feature>
<keyword evidence="2" id="KW-1133">Transmembrane helix</keyword>
<proteinExistence type="predicted"/>